<dbReference type="EMBL" id="NHNT01000001">
    <property type="protein sequence ID" value="OUZ40818.1"/>
    <property type="molecule type" value="Genomic_DNA"/>
</dbReference>
<evidence type="ECO:0000256" key="1">
    <source>
        <dbReference type="ARBA" id="ARBA00023125"/>
    </source>
</evidence>
<dbReference type="Pfam" id="PF00436">
    <property type="entry name" value="SSB"/>
    <property type="match status" value="1"/>
</dbReference>
<proteinExistence type="inferred from homology"/>
<keyword evidence="1 2" id="KW-0238">DNA-binding</keyword>
<feature type="region of interest" description="Disordered" evidence="4">
    <location>
        <begin position="107"/>
        <end position="136"/>
    </location>
</feature>
<gene>
    <name evidence="5" type="ORF">CBM15_02790</name>
</gene>
<dbReference type="SUPFAM" id="SSF50249">
    <property type="entry name" value="Nucleic acid-binding proteins"/>
    <property type="match status" value="1"/>
</dbReference>
<comment type="subunit">
    <text evidence="2">Homotetramer.</text>
</comment>
<dbReference type="Proteomes" id="UP000196594">
    <property type="component" value="Unassembled WGS sequence"/>
</dbReference>
<reference evidence="5 6" key="1">
    <citation type="journal article" date="2017" name="Int. J. Syst. Evol. Microbiol.">
        <title>Solibacillus kalamii sp. nov., isolated from a high-efficiency particulate arrestance filter system used in the International Space Station.</title>
        <authorList>
            <person name="Checinska Sielaff A."/>
            <person name="Kumar R.M."/>
            <person name="Pal D."/>
            <person name="Mayilraj S."/>
            <person name="Venkateswaran K."/>
        </authorList>
    </citation>
    <scope>NUCLEOTIDE SEQUENCE [LARGE SCALE GENOMIC DNA]</scope>
    <source>
        <strain evidence="5 6">ISSFR-015</strain>
    </source>
</reference>
<dbReference type="PANTHER" id="PTHR10302:SF27">
    <property type="entry name" value="SINGLE-STRANDED DNA-BINDING PROTEIN"/>
    <property type="match status" value="1"/>
</dbReference>
<dbReference type="InterPro" id="IPR000424">
    <property type="entry name" value="Primosome_PriB/ssb"/>
</dbReference>
<dbReference type="HAMAP" id="MF_00984">
    <property type="entry name" value="SSB"/>
    <property type="match status" value="1"/>
</dbReference>
<dbReference type="CDD" id="cd04496">
    <property type="entry name" value="SSB_OBF"/>
    <property type="match status" value="1"/>
</dbReference>
<evidence type="ECO:0000256" key="4">
    <source>
        <dbReference type="SAM" id="MobiDB-lite"/>
    </source>
</evidence>
<evidence type="ECO:0000256" key="2">
    <source>
        <dbReference type="HAMAP-Rule" id="MF_00984"/>
    </source>
</evidence>
<dbReference type="RefSeq" id="WP_087615653.1">
    <property type="nucleotide sequence ID" value="NZ_JAFBEY010000002.1"/>
</dbReference>
<evidence type="ECO:0000313" key="6">
    <source>
        <dbReference type="Proteomes" id="UP000196594"/>
    </source>
</evidence>
<accession>A0ABX3ZM45</accession>
<protein>
    <recommendedName>
        <fullName evidence="2 3">Single-stranded DNA-binding protein</fullName>
        <shortName evidence="2">SSB</shortName>
    </recommendedName>
</protein>
<comment type="caution">
    <text evidence="5">The sequence shown here is derived from an EMBL/GenBank/DDBJ whole genome shotgun (WGS) entry which is preliminary data.</text>
</comment>
<name>A0ABX3ZM45_9BACL</name>
<dbReference type="PIRSF" id="PIRSF002070">
    <property type="entry name" value="SSB"/>
    <property type="match status" value="1"/>
</dbReference>
<keyword evidence="6" id="KW-1185">Reference proteome</keyword>
<dbReference type="NCBIfam" id="TIGR00621">
    <property type="entry name" value="ssb"/>
    <property type="match status" value="1"/>
</dbReference>
<evidence type="ECO:0000313" key="5">
    <source>
        <dbReference type="EMBL" id="OUZ40818.1"/>
    </source>
</evidence>
<evidence type="ECO:0000256" key="3">
    <source>
        <dbReference type="PIRNR" id="PIRNR002070"/>
    </source>
</evidence>
<dbReference type="PROSITE" id="PS50935">
    <property type="entry name" value="SSB"/>
    <property type="match status" value="1"/>
</dbReference>
<dbReference type="PANTHER" id="PTHR10302">
    <property type="entry name" value="SINGLE-STRANDED DNA-BINDING PROTEIN"/>
    <property type="match status" value="1"/>
</dbReference>
<dbReference type="Gene3D" id="2.40.50.140">
    <property type="entry name" value="Nucleic acid-binding proteins"/>
    <property type="match status" value="1"/>
</dbReference>
<dbReference type="GO" id="GO:0003677">
    <property type="term" value="F:DNA binding"/>
    <property type="evidence" value="ECO:0007669"/>
    <property type="project" value="UniProtKB-KW"/>
</dbReference>
<dbReference type="InterPro" id="IPR012340">
    <property type="entry name" value="NA-bd_OB-fold"/>
</dbReference>
<sequence length="136" mass="15379">MNHVGLVGRTTKDMELRHLSEGRVRAYFIIAANRPFKNSEGKVDADFVQCVAWGRTAELLAKYCGKGSLIGIKGRLQSRSYVNRENQKVYTMEVQTEDVQFYSLKAPGEADKLQTPPPIPEDFVLPEQETKLVHQP</sequence>
<organism evidence="5 6">
    <name type="scientific">Solibacillus kalamii</name>
    <dbReference type="NCBI Taxonomy" id="1748298"/>
    <lineage>
        <taxon>Bacteria</taxon>
        <taxon>Bacillati</taxon>
        <taxon>Bacillota</taxon>
        <taxon>Bacilli</taxon>
        <taxon>Bacillales</taxon>
        <taxon>Caryophanaceae</taxon>
        <taxon>Solibacillus</taxon>
    </lineage>
</organism>
<comment type="caution">
    <text evidence="2">Lacks conserved residue(s) required for the propagation of feature annotation.</text>
</comment>
<dbReference type="InterPro" id="IPR011344">
    <property type="entry name" value="ssDNA-bd"/>
</dbReference>